<dbReference type="EMBL" id="CP019285">
    <property type="protein sequence ID" value="APW99515.1"/>
    <property type="molecule type" value="Genomic_DNA"/>
</dbReference>
<dbReference type="AlphaFoldDB" id="M0LEV5"/>
<dbReference type="EMBL" id="AOLZ01000044">
    <property type="protein sequence ID" value="EMA31638.1"/>
    <property type="molecule type" value="Genomic_DNA"/>
</dbReference>
<dbReference type="eggNOG" id="arCOG02966">
    <property type="taxonomic scope" value="Archaea"/>
</dbReference>
<dbReference type="InterPro" id="IPR011989">
    <property type="entry name" value="ARM-like"/>
</dbReference>
<reference evidence="2 5" key="1">
    <citation type="journal article" date="2011" name="J. Bacteriol.">
        <title>Genome sequence of Halobiforma lacisalsi AJ5, an extremely halophilic archaeon which harbors a bop gene.</title>
        <authorList>
            <person name="Jiang X."/>
            <person name="Wang S."/>
            <person name="Cheng H."/>
            <person name="Huo Y."/>
            <person name="Zhang X."/>
            <person name="Zhu X."/>
            <person name="Han X."/>
            <person name="Ni P."/>
            <person name="Wu M."/>
        </authorList>
    </citation>
    <scope>NUCLEOTIDE SEQUENCE [LARGE SCALE GENOMIC DNA]</scope>
    <source>
        <strain evidence="2 5">AJ5</strain>
    </source>
</reference>
<dbReference type="InterPro" id="IPR016024">
    <property type="entry name" value="ARM-type_fold"/>
</dbReference>
<evidence type="ECO:0000313" key="3">
    <source>
        <dbReference type="EMBL" id="EMA31638.1"/>
    </source>
</evidence>
<accession>M0LEV5</accession>
<feature type="region of interest" description="Disordered" evidence="1">
    <location>
        <begin position="1"/>
        <end position="73"/>
    </location>
</feature>
<keyword evidence="4" id="KW-1185">Reference proteome</keyword>
<feature type="compositionally biased region" description="Low complexity" evidence="1">
    <location>
        <begin position="26"/>
        <end position="42"/>
    </location>
</feature>
<dbReference type="SUPFAM" id="SSF48371">
    <property type="entry name" value="ARM repeat"/>
    <property type="match status" value="1"/>
</dbReference>
<dbReference type="Proteomes" id="UP000186547">
    <property type="component" value="Chromosome"/>
</dbReference>
<dbReference type="Gene3D" id="1.25.10.10">
    <property type="entry name" value="Leucine-rich Repeat Variant"/>
    <property type="match status" value="1"/>
</dbReference>
<dbReference type="GeneID" id="30923027"/>
<reference evidence="2" key="3">
    <citation type="submission" date="2017-01" db="EMBL/GenBank/DDBJ databases">
        <authorList>
            <person name="Mah S.A."/>
            <person name="Swanson W.J."/>
            <person name="Moy G.W."/>
            <person name="Vacquier V.D."/>
        </authorList>
    </citation>
    <scope>NUCLEOTIDE SEQUENCE</scope>
    <source>
        <strain evidence="2">AJ5</strain>
    </source>
</reference>
<protein>
    <recommendedName>
        <fullName evidence="6">HEAT repeat domain-containing protein</fullName>
    </recommendedName>
</protein>
<reference evidence="3 4" key="2">
    <citation type="journal article" date="2014" name="PLoS Genet.">
        <title>Phylogenetically driven sequencing of extremely halophilic archaea reveals strategies for static and dynamic osmo-response.</title>
        <authorList>
            <person name="Becker E.A."/>
            <person name="Seitzer P.M."/>
            <person name="Tritt A."/>
            <person name="Larsen D."/>
            <person name="Krusor M."/>
            <person name="Yao A.I."/>
            <person name="Wu D."/>
            <person name="Madern D."/>
            <person name="Eisen J.A."/>
            <person name="Darling A.E."/>
            <person name="Facciotti M.T."/>
        </authorList>
    </citation>
    <scope>NUCLEOTIDE SEQUENCE [LARGE SCALE GENOMIC DNA]</scope>
    <source>
        <strain evidence="3 4">AJ5</strain>
    </source>
</reference>
<organism evidence="3 4">
    <name type="scientific">Natronobacterium lacisalsi AJ5</name>
    <dbReference type="NCBI Taxonomy" id="358396"/>
    <lineage>
        <taxon>Archaea</taxon>
        <taxon>Methanobacteriati</taxon>
        <taxon>Methanobacteriota</taxon>
        <taxon>Stenosarchaea group</taxon>
        <taxon>Halobacteria</taxon>
        <taxon>Halobacteriales</taxon>
        <taxon>Natrialbaceae</taxon>
        <taxon>Natronobacterium</taxon>
    </lineage>
</organism>
<evidence type="ECO:0000313" key="4">
    <source>
        <dbReference type="Proteomes" id="UP000011555"/>
    </source>
</evidence>
<evidence type="ECO:0000313" key="2">
    <source>
        <dbReference type="EMBL" id="APW99515.1"/>
    </source>
</evidence>
<evidence type="ECO:0000313" key="5">
    <source>
        <dbReference type="Proteomes" id="UP000186547"/>
    </source>
</evidence>
<dbReference type="Proteomes" id="UP000011555">
    <property type="component" value="Unassembled WGS sequence"/>
</dbReference>
<name>M0LEV5_NATLA</name>
<evidence type="ECO:0008006" key="6">
    <source>
        <dbReference type="Google" id="ProtNLM"/>
    </source>
</evidence>
<sequence>MDGEGGNAVGQHRDSEGEEDAGSGAGADSSVGSSADVSPGASEFDLPSVLARLDDPTPATRREAVDRIRDAIDHDERPERCLPAVPKLRTLLEESTAEIDYHDEVAYCLAELAAESPTDVAPSTDAIAGFVDAHDSHAATPDLLRCLAAVAAERPAAVGDHLETLAVGLDHESPAARADAAAALSRVAEGASDDDVASIEAGDVDATLPWGRVLESLEDDLARVRENACRAIGFAAELGIEVEVGTVRDRLAGLADGDSVPAVRERAEWALERFPEA</sequence>
<feature type="compositionally biased region" description="Basic and acidic residues" evidence="1">
    <location>
        <begin position="52"/>
        <end position="73"/>
    </location>
</feature>
<gene>
    <name evidence="3" type="ORF">C445_14187</name>
    <name evidence="2" type="ORF">CHINAEXTREME_17845</name>
</gene>
<dbReference type="KEGG" id="hlc:CHINAEXTREME17845"/>
<dbReference type="STRING" id="358396.CHINAEXTREME_17845"/>
<dbReference type="PATRIC" id="fig|358396.7.peg.2882"/>
<evidence type="ECO:0000256" key="1">
    <source>
        <dbReference type="SAM" id="MobiDB-lite"/>
    </source>
</evidence>
<proteinExistence type="predicted"/>
<dbReference type="RefSeq" id="WP_007142547.1">
    <property type="nucleotide sequence ID" value="NZ_AOLZ01000044.1"/>
</dbReference>